<evidence type="ECO:0000313" key="3">
    <source>
        <dbReference type="Proteomes" id="UP000030656"/>
    </source>
</evidence>
<keyword evidence="1" id="KW-1133">Transmembrane helix</keyword>
<dbReference type="EMBL" id="KI928022">
    <property type="protein sequence ID" value="ETW28687.1"/>
    <property type="molecule type" value="Genomic_DNA"/>
</dbReference>
<proteinExistence type="predicted"/>
<protein>
    <submittedName>
        <fullName evidence="2">Uncharacterized protein</fullName>
    </submittedName>
</protein>
<dbReference type="AlphaFoldDB" id="A0A024VJI7"/>
<reference evidence="2 3" key="1">
    <citation type="submission" date="2013-02" db="EMBL/GenBank/DDBJ databases">
        <title>The Genome Annotation of Plasmodium falciparum FCH/4.</title>
        <authorList>
            <consortium name="The Broad Institute Genome Sequencing Platform"/>
            <consortium name="The Broad Institute Genome Sequencing Center for Infectious Disease"/>
            <person name="Neafsey D."/>
            <person name="Hoffman S."/>
            <person name="Volkman S."/>
            <person name="Rosenthal P."/>
            <person name="Walker B."/>
            <person name="Young S.K."/>
            <person name="Zeng Q."/>
            <person name="Gargeya S."/>
            <person name="Fitzgerald M."/>
            <person name="Haas B."/>
            <person name="Abouelleil A."/>
            <person name="Allen A.W."/>
            <person name="Alvarado L."/>
            <person name="Arachchi H.M."/>
            <person name="Berlin A.M."/>
            <person name="Chapman S.B."/>
            <person name="Gainer-Dewar J."/>
            <person name="Goldberg J."/>
            <person name="Griggs A."/>
            <person name="Gujja S."/>
            <person name="Hansen M."/>
            <person name="Howarth C."/>
            <person name="Imamovic A."/>
            <person name="Ireland A."/>
            <person name="Larimer J."/>
            <person name="McCowan C."/>
            <person name="Murphy C."/>
            <person name="Pearson M."/>
            <person name="Poon T.W."/>
            <person name="Priest M."/>
            <person name="Roberts A."/>
            <person name="Saif S."/>
            <person name="Shea T."/>
            <person name="Sisk P."/>
            <person name="Sykes S."/>
            <person name="Wortman J."/>
            <person name="Nusbaum C."/>
            <person name="Birren B."/>
        </authorList>
    </citation>
    <scope>NUCLEOTIDE SEQUENCE [LARGE SCALE GENOMIC DNA]</scope>
    <source>
        <strain evidence="2 3">FCH/4</strain>
    </source>
</reference>
<accession>A0A024VJI7</accession>
<keyword evidence="1" id="KW-0472">Membrane</keyword>
<dbReference type="Proteomes" id="UP000030656">
    <property type="component" value="Unassembled WGS sequence"/>
</dbReference>
<name>A0A024VJI7_PLAFA</name>
<gene>
    <name evidence="2" type="ORF">PFFCH_03816</name>
</gene>
<evidence type="ECO:0000313" key="2">
    <source>
        <dbReference type="EMBL" id="ETW28687.1"/>
    </source>
</evidence>
<keyword evidence="1" id="KW-0812">Transmembrane</keyword>
<reference evidence="2 3" key="2">
    <citation type="submission" date="2013-02" db="EMBL/GenBank/DDBJ databases">
        <title>The Genome Sequence of Plasmodium falciparum FCH/4.</title>
        <authorList>
            <consortium name="The Broad Institute Genome Sequencing Platform"/>
            <consortium name="The Broad Institute Genome Sequencing Center for Infectious Disease"/>
            <person name="Neafsey D."/>
            <person name="Cheeseman I."/>
            <person name="Volkman S."/>
            <person name="Adams J."/>
            <person name="Walker B."/>
            <person name="Young S.K."/>
            <person name="Zeng Q."/>
            <person name="Gargeya S."/>
            <person name="Fitzgerald M."/>
            <person name="Haas B."/>
            <person name="Abouelleil A."/>
            <person name="Alvarado L."/>
            <person name="Arachchi H.M."/>
            <person name="Berlin A.M."/>
            <person name="Chapman S.B."/>
            <person name="Dewar J."/>
            <person name="Goldberg J."/>
            <person name="Griggs A."/>
            <person name="Gujja S."/>
            <person name="Hansen M."/>
            <person name="Howarth C."/>
            <person name="Imamovic A."/>
            <person name="Larimer J."/>
            <person name="McCowan C."/>
            <person name="Murphy C."/>
            <person name="Neiman D."/>
            <person name="Pearson M."/>
            <person name="Priest M."/>
            <person name="Roberts A."/>
            <person name="Saif S."/>
            <person name="Shea T."/>
            <person name="Sisk P."/>
            <person name="Sykes S."/>
            <person name="Wortman J."/>
            <person name="Nusbaum C."/>
            <person name="Birren B."/>
        </authorList>
    </citation>
    <scope>NUCLEOTIDE SEQUENCE [LARGE SCALE GENOMIC DNA]</scope>
    <source>
        <strain evidence="2 3">FCH/4</strain>
    </source>
</reference>
<organism evidence="2 3">
    <name type="scientific">Plasmodium falciparum FCH/4</name>
    <dbReference type="NCBI Taxonomy" id="1036724"/>
    <lineage>
        <taxon>Eukaryota</taxon>
        <taxon>Sar</taxon>
        <taxon>Alveolata</taxon>
        <taxon>Apicomplexa</taxon>
        <taxon>Aconoidasida</taxon>
        <taxon>Haemosporida</taxon>
        <taxon>Plasmodiidae</taxon>
        <taxon>Plasmodium</taxon>
        <taxon>Plasmodium (Laverania)</taxon>
    </lineage>
</organism>
<feature type="transmembrane region" description="Helical" evidence="1">
    <location>
        <begin position="12"/>
        <end position="38"/>
    </location>
</feature>
<sequence length="39" mass="5193">MHEIIKCCHIYYIYIYIIHSFLKSCYFYFFFFFFFFFFL</sequence>
<evidence type="ECO:0000256" key="1">
    <source>
        <dbReference type="SAM" id="Phobius"/>
    </source>
</evidence>